<dbReference type="InterPro" id="IPR004273">
    <property type="entry name" value="Dynein_heavy_D6_P-loop"/>
</dbReference>
<dbReference type="OrthoDB" id="5986589at2759"/>
<evidence type="ECO:0000256" key="8">
    <source>
        <dbReference type="ARBA" id="ARBA00023054"/>
    </source>
</evidence>
<evidence type="ECO:0000256" key="3">
    <source>
        <dbReference type="ARBA" id="ARBA00022490"/>
    </source>
</evidence>
<comment type="similarity">
    <text evidence="2">Belongs to the dynein heavy chain family.</text>
</comment>
<dbReference type="InterPro" id="IPR024317">
    <property type="entry name" value="Dynein_heavy_chain_D4_dom"/>
</dbReference>
<feature type="region of interest" description="Disordered" evidence="12">
    <location>
        <begin position="1492"/>
        <end position="1511"/>
    </location>
</feature>
<dbReference type="InterPro" id="IPR024743">
    <property type="entry name" value="Dynein_HC_stalk"/>
</dbReference>
<gene>
    <name evidence="15" type="primary">dnhd1</name>
</gene>
<dbReference type="InParanoid" id="A0A6P7J1F6"/>
<keyword evidence="5" id="KW-0547">Nucleotide-binding</keyword>
<dbReference type="Gene3D" id="3.20.180.20">
    <property type="entry name" value="Dynein heavy chain, N-terminal domain 2"/>
    <property type="match status" value="1"/>
</dbReference>
<evidence type="ECO:0000256" key="11">
    <source>
        <dbReference type="SAM" id="Coils"/>
    </source>
</evidence>
<sequence length="4370" mass="496030">MPCWVFSDLRHRRYKPWFQASVKSLFSRASFLKNVPTDRPVSLLELPRLVAEVGVKKAIRDAKWKEGPRLMASALGTDIPIRTESTAQSLTEEDESTTVTICEDNKIRNVKDGKVTKPSRCPLTGTEVVDIFAQRRDSEGFNLYYLKEVNGDVYRPYDLQVVHSKDAGSEHYIFSPNTVLHVTEKGYGGLVSLSEWYREYVFWTALQEIPFFRDFRLHKAFAWWKRNVHNIIFQRKCKKLHDTLLVAVPRFRNGLHLFARVIEELKETHWMPLDDSKTYTLLAFKSGLITKNQDCLQILKKLSQYRTAILNEVKEDSYRTHNKLHLLLNSAEKPNRCNEPIHLHLAQRNKLKKELVWSESTLRKLGNFAALIHQMIVQSLVTVIQQDAMAFLSVVKRSNPQQCCFFHTDLCFSADNQVTVDPPIHLFEEAMCDSCGFFLEISNSAFSSLELTSELQPLITGGINIEGMSGQLLKGMTACWQVLPKEAVQGNMVHSCYCPLSRTHTEWQISINDVTKHVAKEQAKIMQEAKVETQKLCESFDWLVDIHSFTSQWGRAFLESLKGQPASLYEEHIQKVHGWAERINTVDSSISVSNKLFNIDCTQTKESLGLQLRSIKEDILDQLAEELHLQSQSIILDLEKATAELKTEPQDMHELSEFAFVVRESAKMLADMQKRLEYADSIRNTICMNYRKMTEQELMLEKKILGLQDCFVSLLKQADSLVCHRLPSMASALDTMFSFLVCDLKYTATKSATGPFLDPNQNAKEMVSQLNYMCAHVHTLNAKLEQLNRNSQNMQDCALDLTIFTTDVQKVVARKELWELRHEYTAWLETWKQLLFSEAVVSQAQSENSKWKDQAQSLKDNIPNNDAVLQDTLGILESLSLQLLVMAILETPTLKEKHLKAIFQDMGILCAPEKVTVADLMCPQPEIHLTLINKICRNAQAECNMEQTFQKLRLEVLLTELENDLMTLSAMLTSPYSVDFRVHVRDWLQSLKELEELLILFERYQEIWAFLTKVFGEMFCSCERVDLVQQFQPLHEIFKEMMHSVSSDPHVLNFVSTKGNDRFHGSSFCQILFDGVSTMETISSEMMDLLDAFCKQCPRLWFLSEREAIQLLSFQQTPLTLQSFICKCFKGVCGLVMDCEVTSDTNNVRNSETPMNVLGVFGSHQEHITFRSPLESDLDALYWLRAFEKKVKFTMVRLMKQCYIARHQLNPSSPDLTCDMKAKDILQTTAEEIKSLLDLLSEYPLQCMLVVEEAVWCSVVLQTSQKTSSERLSSIKAYNAAKRKTLGHFIRDGVTGSKSVSLYTMMCLRALVQLTMKHEQQLSQLMEVQCVLESSFEWLSFIKYQMSSEVQNLGGSEDSTCCVDVLGHRLQYGFEYSGPEDLGMMYTPSTYRAALGILLSLTSYRCGLVSGPSMSGKKHTVIQLGRALGRPILLQQCYPSMKLAVVQRLLLGALQTGSWLLLDSVDILTQGDLSLLGQNLVDIRQSFSELRRRTSERMNGEPEDQMTGDGDTVNITVSECSMVLTGKSISASLNYGCILISSRGYSSKIPESLRFATRPIALTHPDYKIIAEVMLTSIGFSDAMSLSHRLVSLFILAKDSNCLPDSFNNHQSCFLDILQKIISASEVHLRQNVRQQDSSNKCTCSSTEQAEQMSSQDMAVQLFEEEDKETYKIPKIPRSHSSVIQSVMEETAIVKAILCVLIPEHKKASKFYIIFKDTFPIACQFPLYQQYIDEAEKNQLQSAVTEELQLKQLCCDTEIYSCALTLYHTMKFSQAIMLIGPTGSGKTTCYSVLAVALSILAAKAEESELKSDRPTKGGSHQACPQVSVSHWNSVDTLVLFPNAMSQEEIFGYFCEKRGWQDGAFAKVLKDTERRAHTRSEICNNKKESAKTSTVKWLVMDGEPVSPPGWLDYLTTLCSSPDSLLCLSSGQTLPSKSHLKVIMEMTDLCDASPSAVTRCSIVYFTGTDLWKVVWKKEMSALTVEHKLDQGIKKMWDCLAEDLFSVTLLEQKTLTSAIHIKKECCDSSTYGLQEILSFVRILRALLQYYTLLHCTSSTPETHVQNKRELLLRDLFLVAYVWGFGGHLHSCHWPQFNVLVRKVLLNCRYNIVVSDDESVFEQFFCIDKMYLKDTLLTNPSIPEYKYYTYLLNIMLKANQPVMLVGEPNSGKTTLCNALLSFDRPHIGLLVSPLLKSRDLHIILKGINCQRNSKTKQLLLFIDDLHEAPCDVFGKMSTALETLRQSISKREIIIFDNYFFRLLSSETISYMATCCVSRSSIHHNNVVSSRLLRLFSTFVLPSQSIDVILSIYSPWLKSWLKEMHISEAMTYCIITATKHLYHAVCDQFQPTMARPHFIFSHHDLQKVFRGMCLWQSDTPNTTSIQKMEESKSGFPPALSGLSASVLNIVHLWMHECMRTFSDMLCSEDEREALVSLIAKTAATCYGIKLADEAHSDRLDGLPTVTSPAVHIFPTEISCTRQLTGLNPDTLNLSPETNGQLQLEKGLTLTEPLLHSENCSPEEANLKIHPLRPQILEYTEDKMTRLLYGPDLSEALRSMNQQHTLKWCNSYQEQNLDMLLQQMCELMSNKDEDEEKKVDYDHKFTTQYIVHRQRVCQLLHVIRALLIPGGHGILISSDKGTGRKTTVRFAAYLMGSHLMEVHSDNENKLHEILKEAGNQTRVKGVKVIILVHEEISRHTREEILVAMATSLYPGLYTDEELGNLVSRETAEKTSRTCRMDRWRFEKYLSKVHRNVHVFLLMPSMSDSSERPTGNETQNCTAQMAKALKLSCCVEMYQPWSYQSLVEVAAQCFKTSLHKMVSESTESSLPVVMAQIHQSACQYASVLLRHQPFSPRTYMEFISHFGYLCNHLRKQRESKSSRVATLLSHLENNENLIRLRNKVAETQQYEEDLLRAVHDQKNLLDKAVEKCVEEENKLQQLVQQINCAQKQLHIKLLFFSQLKPGLKIPCLNLSDLEEVRHYRDPPEGVVRILDAICLLFNRPQGWESAKQLIGQSNFFQELEFFDRYTLSNEQLQQLGVLVHSPQFVPESVREVSKACESLCRWVLAVYEWCSIQDRPLAKQHLEVLARKGRQGLLYLANQNKEEVYKRLEDVKLQLQFVQKDLEELLLQVHKAEDKERKASLVVGQLEIHVRDWRIAAQEVEISHQNVPGDALFLAAMISYLAPFEPDTRKELLHKWKELCQKGIININPKDPRISLFPHMDTAPVSPSVGFPIPVTESLQVPLAQALGMDEWQLEHTLSSRMVVKLLLWGYRGAHIQCWPLLADIQQHLEISSQNGLITGQYLNLENETEFGMVICADDLKLLDKLDHAAEKGLSVLVTHIERVKPSPQLLARLARPARYCFPGLNQTDQQVHPDFCLFLSTHLPVRLLSSEIHASILAQVHVVDLSLSSEETQKLMLTKLLQSDCQTLLSQHLRLQNYNKLLRKKLVTEEDALKDYTLQYVTEDSGVFPRVVACQDVIKKLKAEIRQLREELEHYESLLAAYRHVVRLAAALYQSLQAVASLSPTYYFSLHGFITVMQEAFAVQCRPLVSDTVRELPGRIIFEIMNRMVSQLLMQYRPCLFKCHAAVLKLLFCLDLHQHSQLCSEAERLAFLRGLEDIDHSVTQPSPSCHTFLQSHSTLPSWVSPDICSELLSLEKISSFRGLIASLCASPIQWQEYLHFPSSTVTGPVPCRSHSHLSLLQRALLWKTMLPNCLEGIVDAINAYHLCLSEKAADTEAPYSGNPKALSQYINKNKGPIILALPDPKGENRISIPPLRLISQLANCEAETRQVQVKIITFGALCDSQLILSVLDKAVNDGHWLVFNNCHLLEQWDDTVVAQLSQLITSFEEKQCPIHPCFRLWFITQENASHSIPAAVRVCGLALVCDSLWDLKEELSFSFQQVLSSVHPQSLSGITADSMNLVLRCAIFHSVLLQRQTYKYVGQGRVYHWSQEDLLALVDAYICIANLCQDKAKALQFLAVNLVHGGQVMDSADMEVVENVAKICLSRMSPRSGSGPHILSNIISDSGNFDLSRVRQSLGKNLQDSANICEPVMMGFSVDVAAEITKINSQNLNILMKASQTPRGAVRSFKTKHSTMPSFIHAKDRLQALKSYLAHRNESAVANAGAVSQSPLHDFFQAELDDLIDLVSLLLSQLQQPVQYTPSFLLELSDLSRLERRAELLSAYLWHHSTSDPPRAYRLSAFKNARGFLVAVMREAAKAHKKYISDMMLHFEVLCDSTYAASLCHDAVYLCGLKLKGALWDTEHGALQETLSPQQSSMPLICVKTQVRSTDTTQDTLCCTSSYLTDSRNVTCATHPSSSQLPVYHCPLYLENEQESGNWRLADVNIITKVPLPAMLNPVLCSLRRARLVSTL</sequence>
<dbReference type="Gene3D" id="3.40.50.300">
    <property type="entry name" value="P-loop containing nucleotide triphosphate hydrolases"/>
    <property type="match status" value="6"/>
</dbReference>
<evidence type="ECO:0000313" key="15">
    <source>
        <dbReference type="RefSeq" id="XP_028270514.1"/>
    </source>
</evidence>
<dbReference type="InterPro" id="IPR041466">
    <property type="entry name" value="Dynein_AAA5_ext"/>
</dbReference>
<dbReference type="InterPro" id="IPR013602">
    <property type="entry name" value="Dynein_heavy_linker"/>
</dbReference>
<dbReference type="InterPro" id="IPR027417">
    <property type="entry name" value="P-loop_NTPase"/>
</dbReference>
<feature type="coiled-coil region" evidence="11">
    <location>
        <begin position="3098"/>
        <end position="3132"/>
    </location>
</feature>
<dbReference type="Pfam" id="PF18199">
    <property type="entry name" value="Dynein_C"/>
    <property type="match status" value="1"/>
</dbReference>
<feature type="domain" description="AAA+ ATPase" evidence="13">
    <location>
        <begin position="1403"/>
        <end position="1504"/>
    </location>
</feature>
<dbReference type="Pfam" id="PF08393">
    <property type="entry name" value="DHC_N2"/>
    <property type="match status" value="2"/>
</dbReference>
<protein>
    <submittedName>
        <fullName evidence="15">Dynein heavy chain domain-containing protein 1</fullName>
    </submittedName>
</protein>
<dbReference type="CDD" id="cd00009">
    <property type="entry name" value="AAA"/>
    <property type="match status" value="1"/>
</dbReference>
<dbReference type="GO" id="GO:0030286">
    <property type="term" value="C:dynein complex"/>
    <property type="evidence" value="ECO:0007669"/>
    <property type="project" value="UniProtKB-KW"/>
</dbReference>
<evidence type="ECO:0000256" key="6">
    <source>
        <dbReference type="ARBA" id="ARBA00022840"/>
    </source>
</evidence>
<dbReference type="Gene3D" id="1.10.8.710">
    <property type="match status" value="1"/>
</dbReference>
<dbReference type="Pfam" id="PF12775">
    <property type="entry name" value="AAA_7"/>
    <property type="match status" value="1"/>
</dbReference>
<dbReference type="Gene3D" id="3.10.490.20">
    <property type="match status" value="1"/>
</dbReference>
<dbReference type="SUPFAM" id="SSF52540">
    <property type="entry name" value="P-loop containing nucleoside triphosphate hydrolases"/>
    <property type="match status" value="3"/>
</dbReference>
<dbReference type="Gene3D" id="1.10.8.720">
    <property type="entry name" value="Region D6 of dynein motor"/>
    <property type="match status" value="1"/>
</dbReference>
<evidence type="ECO:0000256" key="12">
    <source>
        <dbReference type="SAM" id="MobiDB-lite"/>
    </source>
</evidence>
<evidence type="ECO:0000256" key="5">
    <source>
        <dbReference type="ARBA" id="ARBA00022741"/>
    </source>
</evidence>
<name>A0A6P7J1F6_9TELE</name>
<keyword evidence="3" id="KW-0963">Cytoplasm</keyword>
<proteinExistence type="inferred from homology"/>
<keyword evidence="10" id="KW-0206">Cytoskeleton</keyword>
<dbReference type="InterPro" id="IPR042219">
    <property type="entry name" value="AAA_lid_11_sf"/>
</dbReference>
<dbReference type="Gene3D" id="1.20.920.30">
    <property type="match status" value="1"/>
</dbReference>
<accession>A0A6P7J1F6</accession>
<dbReference type="InterPro" id="IPR035699">
    <property type="entry name" value="AAA_6"/>
</dbReference>
<dbReference type="Gene3D" id="1.20.140.100">
    <property type="entry name" value="Dynein heavy chain, N-terminal domain 2"/>
    <property type="match status" value="1"/>
</dbReference>
<dbReference type="Proteomes" id="UP000515145">
    <property type="component" value="Chromosome 1"/>
</dbReference>
<dbReference type="Pfam" id="PF03028">
    <property type="entry name" value="Dynein_heavy"/>
    <property type="match status" value="1"/>
</dbReference>
<dbReference type="GO" id="GO:0005524">
    <property type="term" value="F:ATP binding"/>
    <property type="evidence" value="ECO:0007669"/>
    <property type="project" value="UniProtKB-KW"/>
</dbReference>
<dbReference type="GeneID" id="114441677"/>
<dbReference type="Gene3D" id="1.20.920.20">
    <property type="match status" value="1"/>
</dbReference>
<dbReference type="GO" id="GO:0005874">
    <property type="term" value="C:microtubule"/>
    <property type="evidence" value="ECO:0007669"/>
    <property type="project" value="UniProtKB-KW"/>
</dbReference>
<dbReference type="InterPro" id="IPR003593">
    <property type="entry name" value="AAA+_ATPase"/>
</dbReference>
<evidence type="ECO:0000256" key="10">
    <source>
        <dbReference type="ARBA" id="ARBA00023212"/>
    </source>
</evidence>
<dbReference type="GO" id="GO:0007018">
    <property type="term" value="P:microtubule-based movement"/>
    <property type="evidence" value="ECO:0007669"/>
    <property type="project" value="InterPro"/>
</dbReference>
<feature type="domain" description="AAA+ ATPase" evidence="13">
    <location>
        <begin position="2154"/>
        <end position="2302"/>
    </location>
</feature>
<keyword evidence="4" id="KW-0493">Microtubule</keyword>
<dbReference type="PANTHER" id="PTHR45703:SF36">
    <property type="entry name" value="DYNEIN HEAVY CHAIN, CYTOPLASMIC"/>
    <property type="match status" value="1"/>
</dbReference>
<dbReference type="RefSeq" id="XP_028270514.1">
    <property type="nucleotide sequence ID" value="XM_028414713.1"/>
</dbReference>
<dbReference type="GO" id="GO:0008569">
    <property type="term" value="F:minus-end-directed microtubule motor activity"/>
    <property type="evidence" value="ECO:0007669"/>
    <property type="project" value="InterPro"/>
</dbReference>
<evidence type="ECO:0000256" key="4">
    <source>
        <dbReference type="ARBA" id="ARBA00022701"/>
    </source>
</evidence>
<feature type="domain" description="AAA+ ATPase" evidence="13">
    <location>
        <begin position="1772"/>
        <end position="1966"/>
    </location>
</feature>
<evidence type="ECO:0000256" key="1">
    <source>
        <dbReference type="ARBA" id="ARBA00004245"/>
    </source>
</evidence>
<evidence type="ECO:0000256" key="9">
    <source>
        <dbReference type="ARBA" id="ARBA00023175"/>
    </source>
</evidence>
<keyword evidence="6" id="KW-0067">ATP-binding</keyword>
<feature type="coiled-coil region" evidence="11">
    <location>
        <begin position="2911"/>
        <end position="2945"/>
    </location>
</feature>
<dbReference type="InterPro" id="IPR043157">
    <property type="entry name" value="Dynein_AAA1S"/>
</dbReference>
<comment type="subcellular location">
    <subcellularLocation>
        <location evidence="1">Cytoplasm</location>
        <location evidence="1">Cytoskeleton</location>
    </subcellularLocation>
</comment>
<evidence type="ECO:0000259" key="13">
    <source>
        <dbReference type="SMART" id="SM00382"/>
    </source>
</evidence>
<keyword evidence="14" id="KW-1185">Reference proteome</keyword>
<dbReference type="InterPro" id="IPR041228">
    <property type="entry name" value="Dynein_C"/>
</dbReference>
<reference evidence="15" key="1">
    <citation type="submission" date="2025-08" db="UniProtKB">
        <authorList>
            <consortium name="RefSeq"/>
        </authorList>
    </citation>
    <scope>IDENTIFICATION</scope>
</reference>
<evidence type="ECO:0000256" key="7">
    <source>
        <dbReference type="ARBA" id="ARBA00023017"/>
    </source>
</evidence>
<keyword evidence="7" id="KW-0243">Dynein</keyword>
<dbReference type="CTD" id="144132"/>
<dbReference type="GO" id="GO:0045505">
    <property type="term" value="F:dynein intermediate chain binding"/>
    <property type="evidence" value="ECO:0007669"/>
    <property type="project" value="InterPro"/>
</dbReference>
<organism evidence="14 15">
    <name type="scientific">Parambassis ranga</name>
    <name type="common">Indian glassy fish</name>
    <dbReference type="NCBI Taxonomy" id="210632"/>
    <lineage>
        <taxon>Eukaryota</taxon>
        <taxon>Metazoa</taxon>
        <taxon>Chordata</taxon>
        <taxon>Craniata</taxon>
        <taxon>Vertebrata</taxon>
        <taxon>Euteleostomi</taxon>
        <taxon>Actinopterygii</taxon>
        <taxon>Neopterygii</taxon>
        <taxon>Teleostei</taxon>
        <taxon>Neoteleostei</taxon>
        <taxon>Acanthomorphata</taxon>
        <taxon>Ovalentaria</taxon>
        <taxon>Ambassidae</taxon>
        <taxon>Parambassis</taxon>
    </lineage>
</organism>
<dbReference type="Gene3D" id="1.20.58.1120">
    <property type="match status" value="1"/>
</dbReference>
<dbReference type="InterPro" id="IPR042222">
    <property type="entry name" value="Dynein_2_N"/>
</dbReference>
<feature type="coiled-coil region" evidence="11">
    <location>
        <begin position="3469"/>
        <end position="3503"/>
    </location>
</feature>
<keyword evidence="9" id="KW-0505">Motor protein</keyword>
<dbReference type="Pfam" id="PF17852">
    <property type="entry name" value="Dynein_AAA_lid"/>
    <property type="match status" value="1"/>
</dbReference>
<dbReference type="InterPro" id="IPR026983">
    <property type="entry name" value="DHC"/>
</dbReference>
<dbReference type="InterPro" id="IPR042228">
    <property type="entry name" value="Dynein_linker_3"/>
</dbReference>
<dbReference type="PANTHER" id="PTHR45703">
    <property type="entry name" value="DYNEIN HEAVY CHAIN"/>
    <property type="match status" value="1"/>
</dbReference>
<evidence type="ECO:0000313" key="14">
    <source>
        <dbReference type="Proteomes" id="UP000515145"/>
    </source>
</evidence>
<keyword evidence="8 11" id="KW-0175">Coiled coil</keyword>
<dbReference type="SMART" id="SM00382">
    <property type="entry name" value="AAA"/>
    <property type="match status" value="3"/>
</dbReference>
<dbReference type="InterPro" id="IPR043160">
    <property type="entry name" value="Dynein_C_barrel"/>
</dbReference>
<dbReference type="Pfam" id="PF12780">
    <property type="entry name" value="AAA_8"/>
    <property type="match status" value="1"/>
</dbReference>
<dbReference type="GO" id="GO:0051959">
    <property type="term" value="F:dynein light intermediate chain binding"/>
    <property type="evidence" value="ECO:0007669"/>
    <property type="project" value="InterPro"/>
</dbReference>
<evidence type="ECO:0000256" key="2">
    <source>
        <dbReference type="ARBA" id="ARBA00008887"/>
    </source>
</evidence>
<dbReference type="Pfam" id="PF12774">
    <property type="entry name" value="AAA_6"/>
    <property type="match status" value="2"/>
</dbReference>
<dbReference type="Pfam" id="PF12777">
    <property type="entry name" value="MT"/>
    <property type="match status" value="1"/>
</dbReference>